<dbReference type="EMBL" id="SGXD01000001">
    <property type="protein sequence ID" value="RZS91584.1"/>
    <property type="molecule type" value="Genomic_DNA"/>
</dbReference>
<evidence type="ECO:0000313" key="3">
    <source>
        <dbReference type="Proteomes" id="UP000293638"/>
    </source>
</evidence>
<accession>A0A4Q7NWL9</accession>
<evidence type="ECO:0000313" key="2">
    <source>
        <dbReference type="EMBL" id="RZS91584.1"/>
    </source>
</evidence>
<name>A0A4Q7NWL9_9ACTN</name>
<feature type="transmembrane region" description="Helical" evidence="1">
    <location>
        <begin position="21"/>
        <end position="41"/>
    </location>
</feature>
<sequence>MSDRRNQQVLPRIGADVDGTLVIIIVGTVFLVTTYIAQAIWGPNMNMSHWFRRSQPKRRRRGD</sequence>
<evidence type="ECO:0000256" key="1">
    <source>
        <dbReference type="SAM" id="Phobius"/>
    </source>
</evidence>
<reference evidence="2 3" key="1">
    <citation type="submission" date="2019-02" db="EMBL/GenBank/DDBJ databases">
        <title>Genomic Encyclopedia of Type Strains, Phase IV (KMG-IV): sequencing the most valuable type-strain genomes for metagenomic binning, comparative biology and taxonomic classification.</title>
        <authorList>
            <person name="Goeker M."/>
        </authorList>
    </citation>
    <scope>NUCLEOTIDE SEQUENCE [LARGE SCALE GENOMIC DNA]</scope>
    <source>
        <strain evidence="2 3">DSM 45622</strain>
    </source>
</reference>
<protein>
    <submittedName>
        <fullName evidence="2">Uncharacterized protein</fullName>
    </submittedName>
</protein>
<proteinExistence type="predicted"/>
<dbReference type="AlphaFoldDB" id="A0A4Q7NWL9"/>
<organism evidence="2 3">
    <name type="scientific">Motilibacter rhizosphaerae</name>
    <dbReference type="NCBI Taxonomy" id="598652"/>
    <lineage>
        <taxon>Bacteria</taxon>
        <taxon>Bacillati</taxon>
        <taxon>Actinomycetota</taxon>
        <taxon>Actinomycetes</taxon>
        <taxon>Motilibacterales</taxon>
        <taxon>Motilibacteraceae</taxon>
        <taxon>Motilibacter</taxon>
    </lineage>
</organism>
<dbReference type="Proteomes" id="UP000293638">
    <property type="component" value="Unassembled WGS sequence"/>
</dbReference>
<keyword evidence="1" id="KW-0472">Membrane</keyword>
<keyword evidence="1" id="KW-1133">Transmembrane helix</keyword>
<gene>
    <name evidence="2" type="ORF">EV189_0831</name>
</gene>
<keyword evidence="1" id="KW-0812">Transmembrane</keyword>
<keyword evidence="3" id="KW-1185">Reference proteome</keyword>
<comment type="caution">
    <text evidence="2">The sequence shown here is derived from an EMBL/GenBank/DDBJ whole genome shotgun (WGS) entry which is preliminary data.</text>
</comment>